<evidence type="ECO:0000256" key="8">
    <source>
        <dbReference type="ARBA" id="ARBA00023015"/>
    </source>
</evidence>
<dbReference type="GO" id="GO:0008270">
    <property type="term" value="F:zinc ion binding"/>
    <property type="evidence" value="ECO:0007669"/>
    <property type="project" value="UniProtKB-KW"/>
</dbReference>
<dbReference type="FunFam" id="3.30.160.60:FF:000097">
    <property type="entry name" value="Zinc finger protein"/>
    <property type="match status" value="1"/>
</dbReference>
<keyword evidence="15" id="KW-1185">Reference proteome</keyword>
<evidence type="ECO:0000256" key="3">
    <source>
        <dbReference type="ARBA" id="ARBA00006991"/>
    </source>
</evidence>
<keyword evidence="4" id="KW-0479">Metal-binding</keyword>
<evidence type="ECO:0000256" key="1">
    <source>
        <dbReference type="ARBA" id="ARBA00003767"/>
    </source>
</evidence>
<feature type="domain" description="C2H2-type" evidence="13">
    <location>
        <begin position="72"/>
        <end position="99"/>
    </location>
</feature>
<accession>A0AAW1UJS9</accession>
<dbReference type="FunFam" id="3.30.160.60:FF:000145">
    <property type="entry name" value="Zinc finger protein 574"/>
    <property type="match status" value="1"/>
</dbReference>
<dbReference type="SUPFAM" id="SSF57667">
    <property type="entry name" value="beta-beta-alpha zinc fingers"/>
    <property type="match status" value="5"/>
</dbReference>
<dbReference type="GO" id="GO:0000785">
    <property type="term" value="C:chromatin"/>
    <property type="evidence" value="ECO:0007669"/>
    <property type="project" value="UniProtKB-ARBA"/>
</dbReference>
<sequence length="435" mass="50331">MTFSKEKLRKHECELCEKKFSSKTDLIKHTRIHTNERPFSCNICGQAFRQSGSLKNHIACKHFSTLQYSEIFICSYCGKSFPIKERLKLHLRTHTGQKPYSCKLCPKTFARGGQLVQHQRTHDGSKPYICRLCDTSFTTSANLRSHMKRHLEIRDFICDVCGKRFFRRDALRKHLNCYHANLKAYNCNICKKELKGHLPQHMRTHAKDKPHGCAHCGARFAQRSQLTVHQRVHSGEKPYRCQVCWKAFAHSTALKLHCRCHTGEKPFNCILCNNSFSQLPHLKKHMLCVHKSSKPYVCINCKSFHKTKKELEIHLHDCNPKVPAGDENLIDTIEKIGSAMPIGKMRFLLAILLKKISSADRLKELGFNKRLIDEVLIDSIRLSGRKPCEDCGLSSAEKLKLNVQILLEWTVPKCYMERFKLEQRSTEELLEELTS</sequence>
<evidence type="ECO:0000256" key="10">
    <source>
        <dbReference type="ARBA" id="ARBA00023163"/>
    </source>
</evidence>
<evidence type="ECO:0000256" key="4">
    <source>
        <dbReference type="ARBA" id="ARBA00022723"/>
    </source>
</evidence>
<comment type="caution">
    <text evidence="14">The sequence shown here is derived from an EMBL/GenBank/DDBJ whole genome shotgun (WGS) entry which is preliminary data.</text>
</comment>
<keyword evidence="10" id="KW-0804">Transcription</keyword>
<comment type="similarity">
    <text evidence="3">Belongs to the krueppel C2H2-type zinc-finger protein family.</text>
</comment>
<dbReference type="Proteomes" id="UP001431783">
    <property type="component" value="Unassembled WGS sequence"/>
</dbReference>
<evidence type="ECO:0000256" key="11">
    <source>
        <dbReference type="ARBA" id="ARBA00023242"/>
    </source>
</evidence>
<feature type="domain" description="C2H2-type" evidence="13">
    <location>
        <begin position="100"/>
        <end position="127"/>
    </location>
</feature>
<dbReference type="InterPro" id="IPR050331">
    <property type="entry name" value="Zinc_finger"/>
</dbReference>
<keyword evidence="11" id="KW-0539">Nucleus</keyword>
<dbReference type="FunFam" id="3.30.160.60:FF:000690">
    <property type="entry name" value="Zinc finger protein 354C"/>
    <property type="match status" value="1"/>
</dbReference>
<dbReference type="Pfam" id="PF13912">
    <property type="entry name" value="zf-C2H2_6"/>
    <property type="match status" value="1"/>
</dbReference>
<dbReference type="PANTHER" id="PTHR16515">
    <property type="entry name" value="PR DOMAIN ZINC FINGER PROTEIN"/>
    <property type="match status" value="1"/>
</dbReference>
<organism evidence="14 15">
    <name type="scientific">Henosepilachna vigintioctopunctata</name>
    <dbReference type="NCBI Taxonomy" id="420089"/>
    <lineage>
        <taxon>Eukaryota</taxon>
        <taxon>Metazoa</taxon>
        <taxon>Ecdysozoa</taxon>
        <taxon>Arthropoda</taxon>
        <taxon>Hexapoda</taxon>
        <taxon>Insecta</taxon>
        <taxon>Pterygota</taxon>
        <taxon>Neoptera</taxon>
        <taxon>Endopterygota</taxon>
        <taxon>Coleoptera</taxon>
        <taxon>Polyphaga</taxon>
        <taxon>Cucujiformia</taxon>
        <taxon>Coccinelloidea</taxon>
        <taxon>Coccinellidae</taxon>
        <taxon>Epilachninae</taxon>
        <taxon>Epilachnini</taxon>
        <taxon>Henosepilachna</taxon>
    </lineage>
</organism>
<dbReference type="GO" id="GO:0043565">
    <property type="term" value="F:sequence-specific DNA binding"/>
    <property type="evidence" value="ECO:0007669"/>
    <property type="project" value="UniProtKB-ARBA"/>
</dbReference>
<feature type="domain" description="C2H2-type" evidence="13">
    <location>
        <begin position="128"/>
        <end position="155"/>
    </location>
</feature>
<evidence type="ECO:0000256" key="5">
    <source>
        <dbReference type="ARBA" id="ARBA00022737"/>
    </source>
</evidence>
<dbReference type="Pfam" id="PF00096">
    <property type="entry name" value="zf-C2H2"/>
    <property type="match status" value="6"/>
</dbReference>
<keyword evidence="5" id="KW-0677">Repeat</keyword>
<dbReference type="EMBL" id="JARQZJ010000066">
    <property type="protein sequence ID" value="KAK9880758.1"/>
    <property type="molecule type" value="Genomic_DNA"/>
</dbReference>
<comment type="function">
    <text evidence="1">May be involved in transcriptional regulation.</text>
</comment>
<evidence type="ECO:0000256" key="12">
    <source>
        <dbReference type="PROSITE-ProRule" id="PRU00042"/>
    </source>
</evidence>
<keyword evidence="9" id="KW-0238">DNA-binding</keyword>
<dbReference type="GO" id="GO:0040029">
    <property type="term" value="P:epigenetic regulation of gene expression"/>
    <property type="evidence" value="ECO:0007669"/>
    <property type="project" value="UniProtKB-ARBA"/>
</dbReference>
<keyword evidence="8" id="KW-0805">Transcription regulation</keyword>
<proteinExistence type="inferred from homology"/>
<evidence type="ECO:0000256" key="2">
    <source>
        <dbReference type="ARBA" id="ARBA00004123"/>
    </source>
</evidence>
<name>A0AAW1UJS9_9CUCU</name>
<feature type="domain" description="C2H2-type" evidence="13">
    <location>
        <begin position="267"/>
        <end position="295"/>
    </location>
</feature>
<dbReference type="FunFam" id="3.30.160.60:FF:001156">
    <property type="entry name" value="Zinc finger protein 407"/>
    <property type="match status" value="1"/>
</dbReference>
<feature type="domain" description="C2H2-type" evidence="13">
    <location>
        <begin position="239"/>
        <end position="266"/>
    </location>
</feature>
<keyword evidence="6 12" id="KW-0863">Zinc-finger</keyword>
<dbReference type="GO" id="GO:0005634">
    <property type="term" value="C:nucleus"/>
    <property type="evidence" value="ECO:0007669"/>
    <property type="project" value="UniProtKB-SubCell"/>
</dbReference>
<dbReference type="Gene3D" id="3.30.160.60">
    <property type="entry name" value="Classic Zinc Finger"/>
    <property type="match status" value="9"/>
</dbReference>
<evidence type="ECO:0000259" key="13">
    <source>
        <dbReference type="PROSITE" id="PS50157"/>
    </source>
</evidence>
<dbReference type="PROSITE" id="PS00028">
    <property type="entry name" value="ZINC_FINGER_C2H2_1"/>
    <property type="match status" value="9"/>
</dbReference>
<dbReference type="GO" id="GO:0003682">
    <property type="term" value="F:chromatin binding"/>
    <property type="evidence" value="ECO:0007669"/>
    <property type="project" value="UniProtKB-ARBA"/>
</dbReference>
<keyword evidence="7" id="KW-0862">Zinc</keyword>
<dbReference type="PROSITE" id="PS50157">
    <property type="entry name" value="ZINC_FINGER_C2H2_2"/>
    <property type="match status" value="9"/>
</dbReference>
<dbReference type="SMART" id="SM00355">
    <property type="entry name" value="ZnF_C2H2"/>
    <property type="match status" value="11"/>
</dbReference>
<protein>
    <recommendedName>
        <fullName evidence="13">C2H2-type domain-containing protein</fullName>
    </recommendedName>
</protein>
<feature type="domain" description="C2H2-type" evidence="13">
    <location>
        <begin position="39"/>
        <end position="62"/>
    </location>
</feature>
<gene>
    <name evidence="14" type="ORF">WA026_013080</name>
</gene>
<reference evidence="14 15" key="1">
    <citation type="submission" date="2023-03" db="EMBL/GenBank/DDBJ databases">
        <title>Genome insight into feeding habits of ladybird beetles.</title>
        <authorList>
            <person name="Li H.-S."/>
            <person name="Huang Y.-H."/>
            <person name="Pang H."/>
        </authorList>
    </citation>
    <scope>NUCLEOTIDE SEQUENCE [LARGE SCALE GENOMIC DNA]</scope>
    <source>
        <strain evidence="14">SYSU_2023b</strain>
        <tissue evidence="14">Whole body</tissue>
    </source>
</reference>
<evidence type="ECO:0000256" key="6">
    <source>
        <dbReference type="ARBA" id="ARBA00022771"/>
    </source>
</evidence>
<dbReference type="FunFam" id="3.30.160.60:FF:002343">
    <property type="entry name" value="Zinc finger protein 33A"/>
    <property type="match status" value="2"/>
</dbReference>
<dbReference type="GO" id="GO:0045893">
    <property type="term" value="P:positive regulation of DNA-templated transcription"/>
    <property type="evidence" value="ECO:0007669"/>
    <property type="project" value="UniProtKB-ARBA"/>
</dbReference>
<evidence type="ECO:0000313" key="15">
    <source>
        <dbReference type="Proteomes" id="UP001431783"/>
    </source>
</evidence>
<dbReference type="InterPro" id="IPR036236">
    <property type="entry name" value="Znf_C2H2_sf"/>
</dbReference>
<evidence type="ECO:0000256" key="7">
    <source>
        <dbReference type="ARBA" id="ARBA00022833"/>
    </source>
</evidence>
<feature type="domain" description="C2H2-type" evidence="13">
    <location>
        <begin position="211"/>
        <end position="238"/>
    </location>
</feature>
<comment type="subcellular location">
    <subcellularLocation>
        <location evidence="2">Nucleus</location>
    </subcellularLocation>
</comment>
<feature type="domain" description="C2H2-type" evidence="13">
    <location>
        <begin position="156"/>
        <end position="184"/>
    </location>
</feature>
<evidence type="ECO:0000313" key="14">
    <source>
        <dbReference type="EMBL" id="KAK9880758.1"/>
    </source>
</evidence>
<dbReference type="FunFam" id="3.30.160.60:FF:000446">
    <property type="entry name" value="Zinc finger protein"/>
    <property type="match status" value="1"/>
</dbReference>
<dbReference type="PANTHER" id="PTHR16515:SF49">
    <property type="entry name" value="GASTRULA ZINC FINGER PROTEIN XLCGF49.1-LIKE-RELATED"/>
    <property type="match status" value="1"/>
</dbReference>
<dbReference type="InterPro" id="IPR013087">
    <property type="entry name" value="Znf_C2H2_type"/>
</dbReference>
<dbReference type="FunFam" id="3.30.160.60:FF:001732">
    <property type="entry name" value="Zgc:162936"/>
    <property type="match status" value="1"/>
</dbReference>
<dbReference type="AlphaFoldDB" id="A0AAW1UJS9"/>
<evidence type="ECO:0000256" key="9">
    <source>
        <dbReference type="ARBA" id="ARBA00023125"/>
    </source>
</evidence>
<feature type="domain" description="C2H2-type" evidence="13">
    <location>
        <begin position="11"/>
        <end position="38"/>
    </location>
</feature>